<dbReference type="PANTHER" id="PTHR18934">
    <property type="entry name" value="ATP-DEPENDENT RNA HELICASE"/>
    <property type="match status" value="1"/>
</dbReference>
<sequence>MIQMPSLLQPTRNSTLEQNYEVWKENYLGGLAKNRLYQVARNWTGAGSTIDFELLSQLIFKMDAVLEPGGILVFLPSYEAIVTLKEHLSTSSMTQGLNRRWWVFVLHFQMLVADLKQTFLQPPPGIRKIVLTTDIAENIVTIGDIAYVIDTGLIM</sequence>
<dbReference type="Gene3D" id="3.40.50.300">
    <property type="entry name" value="P-loop containing nucleotide triphosphate hydrolases"/>
    <property type="match status" value="1"/>
</dbReference>
<name>A0A5K3FLK7_MESCO</name>
<dbReference type="InterPro" id="IPR027417">
    <property type="entry name" value="P-loop_NTPase"/>
</dbReference>
<evidence type="ECO:0000313" key="1">
    <source>
        <dbReference type="WBParaSite" id="MCU_009556-RA"/>
    </source>
</evidence>
<reference evidence="1" key="1">
    <citation type="submission" date="2019-11" db="UniProtKB">
        <authorList>
            <consortium name="WormBaseParasite"/>
        </authorList>
    </citation>
    <scope>IDENTIFICATION</scope>
</reference>
<dbReference type="GO" id="GO:0004386">
    <property type="term" value="F:helicase activity"/>
    <property type="evidence" value="ECO:0007669"/>
    <property type="project" value="TreeGrafter"/>
</dbReference>
<dbReference type="PANTHER" id="PTHR18934:SF213">
    <property type="entry name" value="3'-5' RNA HELICASE YTHDC2"/>
    <property type="match status" value="1"/>
</dbReference>
<organism evidence="1">
    <name type="scientific">Mesocestoides corti</name>
    <name type="common">Flatworm</name>
    <dbReference type="NCBI Taxonomy" id="53468"/>
    <lineage>
        <taxon>Eukaryota</taxon>
        <taxon>Metazoa</taxon>
        <taxon>Spiralia</taxon>
        <taxon>Lophotrochozoa</taxon>
        <taxon>Platyhelminthes</taxon>
        <taxon>Cestoda</taxon>
        <taxon>Eucestoda</taxon>
        <taxon>Cyclophyllidea</taxon>
        <taxon>Mesocestoididae</taxon>
        <taxon>Mesocestoides</taxon>
    </lineage>
</organism>
<dbReference type="AlphaFoldDB" id="A0A5K3FLK7"/>
<accession>A0A5K3FLK7</accession>
<dbReference type="WBParaSite" id="MCU_009556-RA">
    <property type="protein sequence ID" value="MCU_009556-RA"/>
    <property type="gene ID" value="MCU_009556"/>
</dbReference>
<dbReference type="SUPFAM" id="SSF52540">
    <property type="entry name" value="P-loop containing nucleoside triphosphate hydrolases"/>
    <property type="match status" value="1"/>
</dbReference>
<dbReference type="GO" id="GO:0003723">
    <property type="term" value="F:RNA binding"/>
    <property type="evidence" value="ECO:0007669"/>
    <property type="project" value="TreeGrafter"/>
</dbReference>
<protein>
    <submittedName>
        <fullName evidence="1">Helicase C-terminal domain-containing protein</fullName>
    </submittedName>
</protein>
<proteinExistence type="predicted"/>